<keyword evidence="2" id="KW-1003">Cell membrane</keyword>
<evidence type="ECO:0000256" key="7">
    <source>
        <dbReference type="ARBA" id="ARBA00023180"/>
    </source>
</evidence>
<evidence type="ECO:0000256" key="9">
    <source>
        <dbReference type="SAM" id="SignalP"/>
    </source>
</evidence>
<dbReference type="PANTHER" id="PTHR42643:SF24">
    <property type="entry name" value="IONOTROPIC RECEPTOR 60A"/>
    <property type="match status" value="1"/>
</dbReference>
<evidence type="ECO:0000256" key="8">
    <source>
        <dbReference type="SAM" id="Phobius"/>
    </source>
</evidence>
<dbReference type="AlphaFoldDB" id="A0AAD8BCL3"/>
<dbReference type="SUPFAM" id="SSF53850">
    <property type="entry name" value="Periplasmic binding protein-like II"/>
    <property type="match status" value="1"/>
</dbReference>
<evidence type="ECO:0000313" key="12">
    <source>
        <dbReference type="Proteomes" id="UP001233172"/>
    </source>
</evidence>
<keyword evidence="5 8" id="KW-0472">Membrane</keyword>
<feature type="signal peptide" evidence="9">
    <location>
        <begin position="1"/>
        <end position="27"/>
    </location>
</feature>
<dbReference type="Gene3D" id="3.40.190.10">
    <property type="entry name" value="Periplasmic binding protein-like II"/>
    <property type="match status" value="1"/>
</dbReference>
<protein>
    <submittedName>
        <fullName evidence="11">Glutamate receptor ionotropic kainate 5 isoform X2</fullName>
    </submittedName>
</protein>
<feature type="transmembrane region" description="Helical" evidence="8">
    <location>
        <begin position="407"/>
        <end position="427"/>
    </location>
</feature>
<gene>
    <name evidence="11" type="ORF">Bpfe_019067</name>
</gene>
<sequence length="709" mass="79363">MFIEDASCHGSCGSFLLMSLLIQITLCEQANVATISAPTLKRISTGELVDLNLSKFQFWDTLNFLATGVVKVQNVDLLPDCYSPVFVIIYDASQWRSAERIQKTLSGAYRSAVFFVYLVPEFFQMSVFHKVDLSLHILSVIILTDKGDFLSQYIELVGTDAHFKWTFLKHVCEWVIVSSHDVTDILETRGHYVDFITVISKSETGALTVSQKSRTDSLSSVIEVDTECVENLVSDDSYSREFDVFQECDSTSTQMTLKNKLRKTGLLFLLEKKSLMDGLHVAVPMFVVGNDSGNYSDENLSALDAVASSLLHLVADHLGFTYHIVIVADNKYYGSVTLTGATGITGMLARREVALSILPLAMIDNRLQLVDYVHYPTILESNKIIYRLPSQEDSLDLTFVNIISPNFVVFLIGPLVLIAVVGAVVHVTTKSCTMSGPLPLSLSDLKLLVYYPKHMCLDAEVKTVNQSGRILKASWGVFWVILGSAYSAYLTTTLSIKSDELTIDSLEDLVAAPGYNFGINGRMSGLLTKLEQWHQKDAISKTWTLLKDRSSHDPLLITDNATMHMTRVLAGSYVFITTVPLNGINLKKLKADYADLRIYNLREFPDLDLDFIGLPKKVFYKEDLHKCLLRLEESQINEHLRQQFLHVQQSSGRSMVSDQEPITLAKLRLVLYAVVGGMAVSAVQLVVEMVFVKRFCQRLGAWIKPNEKY</sequence>
<dbReference type="InterPro" id="IPR052192">
    <property type="entry name" value="Insect_Ionotropic_Sensory_Rcpt"/>
</dbReference>
<evidence type="ECO:0000256" key="2">
    <source>
        <dbReference type="ARBA" id="ARBA00022475"/>
    </source>
</evidence>
<comment type="caution">
    <text evidence="11">The sequence shown here is derived from an EMBL/GenBank/DDBJ whole genome shotgun (WGS) entry which is preliminary data.</text>
</comment>
<organism evidence="11 12">
    <name type="scientific">Biomphalaria pfeifferi</name>
    <name type="common">Bloodfluke planorb</name>
    <name type="synonym">Freshwater snail</name>
    <dbReference type="NCBI Taxonomy" id="112525"/>
    <lineage>
        <taxon>Eukaryota</taxon>
        <taxon>Metazoa</taxon>
        <taxon>Spiralia</taxon>
        <taxon>Lophotrochozoa</taxon>
        <taxon>Mollusca</taxon>
        <taxon>Gastropoda</taxon>
        <taxon>Heterobranchia</taxon>
        <taxon>Euthyneura</taxon>
        <taxon>Panpulmonata</taxon>
        <taxon>Hygrophila</taxon>
        <taxon>Lymnaeoidea</taxon>
        <taxon>Planorbidae</taxon>
        <taxon>Biomphalaria</taxon>
    </lineage>
</organism>
<dbReference type="EMBL" id="JASAOG010000103">
    <property type="protein sequence ID" value="KAK0051488.1"/>
    <property type="molecule type" value="Genomic_DNA"/>
</dbReference>
<keyword evidence="9" id="KW-0732">Signal</keyword>
<feature type="transmembrane region" description="Helical" evidence="8">
    <location>
        <begin position="470"/>
        <end position="489"/>
    </location>
</feature>
<evidence type="ECO:0000256" key="1">
    <source>
        <dbReference type="ARBA" id="ARBA00004651"/>
    </source>
</evidence>
<proteinExistence type="predicted"/>
<evidence type="ECO:0000256" key="4">
    <source>
        <dbReference type="ARBA" id="ARBA00022989"/>
    </source>
</evidence>
<keyword evidence="7" id="KW-0325">Glycoprotein</keyword>
<dbReference type="GO" id="GO:0050906">
    <property type="term" value="P:detection of stimulus involved in sensory perception"/>
    <property type="evidence" value="ECO:0007669"/>
    <property type="project" value="UniProtKB-ARBA"/>
</dbReference>
<keyword evidence="3 8" id="KW-0812">Transmembrane</keyword>
<reference evidence="11" key="1">
    <citation type="journal article" date="2023" name="PLoS Negl. Trop. Dis.">
        <title>A genome sequence for Biomphalaria pfeifferi, the major vector snail for the human-infecting parasite Schistosoma mansoni.</title>
        <authorList>
            <person name="Bu L."/>
            <person name="Lu L."/>
            <person name="Laidemitt M.R."/>
            <person name="Zhang S.M."/>
            <person name="Mutuku M."/>
            <person name="Mkoji G."/>
            <person name="Steinauer M."/>
            <person name="Loker E.S."/>
        </authorList>
    </citation>
    <scope>NUCLEOTIDE SEQUENCE</scope>
    <source>
        <strain evidence="11">KasaAsao</strain>
    </source>
</reference>
<comment type="subcellular location">
    <subcellularLocation>
        <location evidence="1">Cell membrane</location>
        <topology evidence="1">Multi-pass membrane protein</topology>
    </subcellularLocation>
</comment>
<keyword evidence="6 11" id="KW-0675">Receptor</keyword>
<evidence type="ECO:0000313" key="11">
    <source>
        <dbReference type="EMBL" id="KAK0051488.1"/>
    </source>
</evidence>
<evidence type="ECO:0000256" key="5">
    <source>
        <dbReference type="ARBA" id="ARBA00023136"/>
    </source>
</evidence>
<evidence type="ECO:0000256" key="6">
    <source>
        <dbReference type="ARBA" id="ARBA00023170"/>
    </source>
</evidence>
<feature type="domain" description="Ionotropic glutamate receptor C-terminal" evidence="10">
    <location>
        <begin position="445"/>
        <end position="677"/>
    </location>
</feature>
<accession>A0AAD8BCL3</accession>
<dbReference type="Proteomes" id="UP001233172">
    <property type="component" value="Unassembled WGS sequence"/>
</dbReference>
<feature type="transmembrane region" description="Helical" evidence="8">
    <location>
        <begin position="669"/>
        <end position="692"/>
    </location>
</feature>
<evidence type="ECO:0000256" key="3">
    <source>
        <dbReference type="ARBA" id="ARBA00022692"/>
    </source>
</evidence>
<dbReference type="GO" id="GO:0005886">
    <property type="term" value="C:plasma membrane"/>
    <property type="evidence" value="ECO:0007669"/>
    <property type="project" value="UniProtKB-SubCell"/>
</dbReference>
<evidence type="ECO:0000259" key="10">
    <source>
        <dbReference type="Pfam" id="PF00060"/>
    </source>
</evidence>
<dbReference type="Pfam" id="PF00060">
    <property type="entry name" value="Lig_chan"/>
    <property type="match status" value="1"/>
</dbReference>
<dbReference type="InterPro" id="IPR001320">
    <property type="entry name" value="Iontro_rcpt_C"/>
</dbReference>
<feature type="chain" id="PRO_5041959408" evidence="9">
    <location>
        <begin position="28"/>
        <end position="709"/>
    </location>
</feature>
<keyword evidence="12" id="KW-1185">Reference proteome</keyword>
<dbReference type="GO" id="GO:0015276">
    <property type="term" value="F:ligand-gated monoatomic ion channel activity"/>
    <property type="evidence" value="ECO:0007669"/>
    <property type="project" value="InterPro"/>
</dbReference>
<dbReference type="PANTHER" id="PTHR42643">
    <property type="entry name" value="IONOTROPIC RECEPTOR 20A-RELATED"/>
    <property type="match status" value="1"/>
</dbReference>
<reference evidence="11" key="2">
    <citation type="submission" date="2023-04" db="EMBL/GenBank/DDBJ databases">
        <authorList>
            <person name="Bu L."/>
            <person name="Lu L."/>
            <person name="Laidemitt M.R."/>
            <person name="Zhang S.M."/>
            <person name="Mutuku M."/>
            <person name="Mkoji G."/>
            <person name="Steinauer M."/>
            <person name="Loker E.S."/>
        </authorList>
    </citation>
    <scope>NUCLEOTIDE SEQUENCE</scope>
    <source>
        <strain evidence="11">KasaAsao</strain>
        <tissue evidence="11">Whole Snail</tissue>
    </source>
</reference>
<keyword evidence="4 8" id="KW-1133">Transmembrane helix</keyword>
<name>A0AAD8BCL3_BIOPF</name>